<dbReference type="EMBL" id="CP061510">
    <property type="protein sequence ID" value="QSB43699.1"/>
    <property type="molecule type" value="Genomic_DNA"/>
</dbReference>
<dbReference type="RefSeq" id="WP_157935733.1">
    <property type="nucleotide sequence ID" value="NZ_CP061510.1"/>
</dbReference>
<proteinExistence type="predicted"/>
<organism evidence="2 3">
    <name type="scientific">Tsuneonella flava</name>
    <dbReference type="NCBI Taxonomy" id="2055955"/>
    <lineage>
        <taxon>Bacteria</taxon>
        <taxon>Pseudomonadati</taxon>
        <taxon>Pseudomonadota</taxon>
        <taxon>Alphaproteobacteria</taxon>
        <taxon>Sphingomonadales</taxon>
        <taxon>Erythrobacteraceae</taxon>
        <taxon>Tsuneonella</taxon>
    </lineage>
</organism>
<evidence type="ECO:0000256" key="1">
    <source>
        <dbReference type="SAM" id="MobiDB-lite"/>
    </source>
</evidence>
<feature type="region of interest" description="Disordered" evidence="1">
    <location>
        <begin position="1"/>
        <end position="58"/>
    </location>
</feature>
<accession>A0ABX7K6T8</accession>
<protein>
    <submittedName>
        <fullName evidence="2">Uncharacterized protein</fullName>
    </submittedName>
</protein>
<keyword evidence="3" id="KW-1185">Reference proteome</keyword>
<sequence length="58" mass="6291">MSDAKQHPKAAPSQKPQNQVGENHGAINGPQRTGHNTRTTDTPRGSEVETRNSSNRRG</sequence>
<gene>
    <name evidence="2" type="ORF">IDJ81_09990</name>
</gene>
<dbReference type="Proteomes" id="UP000663637">
    <property type="component" value="Chromosome"/>
</dbReference>
<evidence type="ECO:0000313" key="3">
    <source>
        <dbReference type="Proteomes" id="UP000663637"/>
    </source>
</evidence>
<feature type="compositionally biased region" description="Polar residues" evidence="1">
    <location>
        <begin position="30"/>
        <end position="43"/>
    </location>
</feature>
<reference evidence="2 3" key="1">
    <citation type="submission" date="2020-09" db="EMBL/GenBank/DDBJ databases">
        <title>Complete genome sequence of altererythrobacter flavus SS-21NJ, isolated from Dongying oil sludge in Shandong province.</title>
        <authorList>
            <person name="Sun S."/>
            <person name="Zhang Z."/>
        </authorList>
    </citation>
    <scope>NUCLEOTIDE SEQUENCE [LARGE SCALE GENOMIC DNA]</scope>
    <source>
        <strain evidence="2 3">SS-21NJ</strain>
    </source>
</reference>
<evidence type="ECO:0000313" key="2">
    <source>
        <dbReference type="EMBL" id="QSB43699.1"/>
    </source>
</evidence>
<name>A0ABX7K6T8_9SPHN</name>